<dbReference type="AlphaFoldDB" id="A0A9N9FY98"/>
<gene>
    <name evidence="1" type="ORF">AGERDE_LOCUS7313</name>
</gene>
<protein>
    <submittedName>
        <fullName evidence="1">2967_t:CDS:1</fullName>
    </submittedName>
</protein>
<dbReference type="EMBL" id="CAJVPL010001314">
    <property type="protein sequence ID" value="CAG8564416.1"/>
    <property type="molecule type" value="Genomic_DNA"/>
</dbReference>
<comment type="caution">
    <text evidence="1">The sequence shown here is derived from an EMBL/GenBank/DDBJ whole genome shotgun (WGS) entry which is preliminary data.</text>
</comment>
<name>A0A9N9FY98_9GLOM</name>
<proteinExistence type="predicted"/>
<dbReference type="Proteomes" id="UP000789831">
    <property type="component" value="Unassembled WGS sequence"/>
</dbReference>
<reference evidence="1" key="1">
    <citation type="submission" date="2021-06" db="EMBL/GenBank/DDBJ databases">
        <authorList>
            <person name="Kallberg Y."/>
            <person name="Tangrot J."/>
            <person name="Rosling A."/>
        </authorList>
    </citation>
    <scope>NUCLEOTIDE SEQUENCE</scope>
    <source>
        <strain evidence="1">MT106</strain>
    </source>
</reference>
<evidence type="ECO:0000313" key="1">
    <source>
        <dbReference type="EMBL" id="CAG8564416.1"/>
    </source>
</evidence>
<keyword evidence="2" id="KW-1185">Reference proteome</keyword>
<organism evidence="1 2">
    <name type="scientific">Ambispora gerdemannii</name>
    <dbReference type="NCBI Taxonomy" id="144530"/>
    <lineage>
        <taxon>Eukaryota</taxon>
        <taxon>Fungi</taxon>
        <taxon>Fungi incertae sedis</taxon>
        <taxon>Mucoromycota</taxon>
        <taxon>Glomeromycotina</taxon>
        <taxon>Glomeromycetes</taxon>
        <taxon>Archaeosporales</taxon>
        <taxon>Ambisporaceae</taxon>
        <taxon>Ambispora</taxon>
    </lineage>
</organism>
<evidence type="ECO:0000313" key="2">
    <source>
        <dbReference type="Proteomes" id="UP000789831"/>
    </source>
</evidence>
<sequence>MLKVWQSTNVFSMFNVKESLLKILPSKSTRKSTFYFTGFDIGGGISLYKEDYTSYVLALPRENYIDLWKLNIGYLKVSGAYV</sequence>
<accession>A0A9N9FY98</accession>